<feature type="non-terminal residue" evidence="1">
    <location>
        <position position="1"/>
    </location>
</feature>
<name>A0A087U0C3_STEMI</name>
<evidence type="ECO:0000313" key="1">
    <source>
        <dbReference type="EMBL" id="KFM70812.1"/>
    </source>
</evidence>
<evidence type="ECO:0000313" key="2">
    <source>
        <dbReference type="Proteomes" id="UP000054359"/>
    </source>
</evidence>
<keyword evidence="2" id="KW-1185">Reference proteome</keyword>
<protein>
    <submittedName>
        <fullName evidence="1">Uncharacterized protein</fullName>
    </submittedName>
</protein>
<accession>A0A087U0C3</accession>
<feature type="non-terminal residue" evidence="1">
    <location>
        <position position="51"/>
    </location>
</feature>
<dbReference type="AlphaFoldDB" id="A0A087U0C3"/>
<sequence length="51" mass="6313">IAVYIHSRKVHDSSLGRYLLHVIKIEYIQFHLNKKQLLLHIYFHRSYKQKH</sequence>
<organism evidence="1 2">
    <name type="scientific">Stegodyphus mimosarum</name>
    <name type="common">African social velvet spider</name>
    <dbReference type="NCBI Taxonomy" id="407821"/>
    <lineage>
        <taxon>Eukaryota</taxon>
        <taxon>Metazoa</taxon>
        <taxon>Ecdysozoa</taxon>
        <taxon>Arthropoda</taxon>
        <taxon>Chelicerata</taxon>
        <taxon>Arachnida</taxon>
        <taxon>Araneae</taxon>
        <taxon>Araneomorphae</taxon>
        <taxon>Entelegynae</taxon>
        <taxon>Eresoidea</taxon>
        <taxon>Eresidae</taxon>
        <taxon>Stegodyphus</taxon>
    </lineage>
</organism>
<gene>
    <name evidence="1" type="ORF">X975_16677</name>
</gene>
<dbReference type="Proteomes" id="UP000054359">
    <property type="component" value="Unassembled WGS sequence"/>
</dbReference>
<reference evidence="1 2" key="1">
    <citation type="submission" date="2013-11" db="EMBL/GenBank/DDBJ databases">
        <title>Genome sequencing of Stegodyphus mimosarum.</title>
        <authorList>
            <person name="Bechsgaard J."/>
        </authorList>
    </citation>
    <scope>NUCLEOTIDE SEQUENCE [LARGE SCALE GENOMIC DNA]</scope>
</reference>
<dbReference type="EMBL" id="KK117571">
    <property type="protein sequence ID" value="KFM70812.1"/>
    <property type="molecule type" value="Genomic_DNA"/>
</dbReference>
<proteinExistence type="predicted"/>